<keyword evidence="1" id="KW-0472">Membrane</keyword>
<evidence type="ECO:0000313" key="2">
    <source>
        <dbReference type="EMBL" id="MCT4701552.1"/>
    </source>
</evidence>
<protein>
    <submittedName>
        <fullName evidence="2">Uncharacterized protein</fullName>
    </submittedName>
</protein>
<dbReference type="AlphaFoldDB" id="A0A9X2W6N3"/>
<feature type="transmembrane region" description="Helical" evidence="1">
    <location>
        <begin position="12"/>
        <end position="30"/>
    </location>
</feature>
<comment type="caution">
    <text evidence="2">The sequence shown here is derived from an EMBL/GenBank/DDBJ whole genome shotgun (WGS) entry which is preliminary data.</text>
</comment>
<keyword evidence="3" id="KW-1185">Reference proteome</keyword>
<evidence type="ECO:0000256" key="1">
    <source>
        <dbReference type="SAM" id="Phobius"/>
    </source>
</evidence>
<dbReference type="RefSeq" id="WP_271122387.1">
    <property type="nucleotide sequence ID" value="NZ_JALHAN010000062.1"/>
</dbReference>
<organism evidence="2 3">
    <name type="scientific">Dryocola boscaweniae</name>
    <dbReference type="NCBI Taxonomy" id="2925397"/>
    <lineage>
        <taxon>Bacteria</taxon>
        <taxon>Pseudomonadati</taxon>
        <taxon>Pseudomonadota</taxon>
        <taxon>Gammaproteobacteria</taxon>
        <taxon>Enterobacterales</taxon>
        <taxon>Enterobacteriaceae</taxon>
        <taxon>Dryocola</taxon>
    </lineage>
</organism>
<keyword evidence="1" id="KW-0812">Transmembrane</keyword>
<dbReference type="EMBL" id="JALHAP010000075">
    <property type="protein sequence ID" value="MCT4701552.1"/>
    <property type="molecule type" value="Genomic_DNA"/>
</dbReference>
<sequence>MKWLFAPVNKWLLGGALLLVMLIAMSLLLWPAKPPLPQKIQGNVQMGFYDLMSQRKEIYDSSMKTVGNTILTTITSPDDSRFVLKGKFTRLGLDDGKIFFSYTPVYSSTLRSGLMIDGLVDLLLHVDVWMEPLQLKDQPIVVGQSGMIFLYPLHR</sequence>
<dbReference type="Proteomes" id="UP001150641">
    <property type="component" value="Unassembled WGS sequence"/>
</dbReference>
<evidence type="ECO:0000313" key="3">
    <source>
        <dbReference type="Proteomes" id="UP001150641"/>
    </source>
</evidence>
<keyword evidence="1" id="KW-1133">Transmembrane helix</keyword>
<name>A0A9X2W6N3_9ENTR</name>
<accession>A0A9X2W6N3</accession>
<proteinExistence type="predicted"/>
<gene>
    <name evidence="2" type="ORF">MUA00_07010</name>
</gene>
<reference evidence="2" key="1">
    <citation type="submission" date="2022-03" db="EMBL/GenBank/DDBJ databases">
        <title>Proposal of a novel genus Dryocolo and two novel species.</title>
        <authorList>
            <person name="Maddock D.W."/>
            <person name="Brady C.L."/>
            <person name="Denman S."/>
            <person name="Arnold D."/>
        </authorList>
    </citation>
    <scope>NUCLEOTIDE SEQUENCE</scope>
    <source>
        <strain evidence="2">H6W4</strain>
    </source>
</reference>